<name>A0ABS3HC35_9ENTE</name>
<keyword evidence="1" id="KW-0238">DNA-binding</keyword>
<organism evidence="3 4">
    <name type="scientific">Candidatus Enterococcus murrayae</name>
    <dbReference type="NCBI Taxonomy" id="2815321"/>
    <lineage>
        <taxon>Bacteria</taxon>
        <taxon>Bacillati</taxon>
        <taxon>Bacillota</taxon>
        <taxon>Bacilli</taxon>
        <taxon>Lactobacillales</taxon>
        <taxon>Enterococcaceae</taxon>
        <taxon>Enterococcus</taxon>
    </lineage>
</organism>
<evidence type="ECO:0000259" key="2">
    <source>
        <dbReference type="Pfam" id="PF01022"/>
    </source>
</evidence>
<dbReference type="InterPro" id="IPR011991">
    <property type="entry name" value="ArsR-like_HTH"/>
</dbReference>
<dbReference type="EMBL" id="JAFLVR010000004">
    <property type="protein sequence ID" value="MBO0451018.1"/>
    <property type="molecule type" value="Genomic_DNA"/>
</dbReference>
<dbReference type="Pfam" id="PF01022">
    <property type="entry name" value="HTH_5"/>
    <property type="match status" value="1"/>
</dbReference>
<comment type="caution">
    <text evidence="3">The sequence shown here is derived from an EMBL/GenBank/DDBJ whole genome shotgun (WGS) entry which is preliminary data.</text>
</comment>
<evidence type="ECO:0000313" key="4">
    <source>
        <dbReference type="Proteomes" id="UP000664495"/>
    </source>
</evidence>
<dbReference type="Gene3D" id="1.10.10.10">
    <property type="entry name" value="Winged helix-like DNA-binding domain superfamily/Winged helix DNA-binding domain"/>
    <property type="match status" value="1"/>
</dbReference>
<dbReference type="Proteomes" id="UP000664495">
    <property type="component" value="Unassembled WGS sequence"/>
</dbReference>
<dbReference type="RefSeq" id="WP_207106824.1">
    <property type="nucleotide sequence ID" value="NZ_JAFLVR010000004.1"/>
</dbReference>
<accession>A0ABS3HC35</accession>
<reference evidence="3 4" key="1">
    <citation type="submission" date="2021-03" db="EMBL/GenBank/DDBJ databases">
        <title>Enterococcal diversity collection.</title>
        <authorList>
            <person name="Gilmore M.S."/>
            <person name="Schwartzman J."/>
            <person name="Van Tyne D."/>
            <person name="Martin M."/>
            <person name="Earl A.M."/>
            <person name="Manson A.L."/>
            <person name="Straub T."/>
            <person name="Salamzade R."/>
            <person name="Saavedra J."/>
            <person name="Lebreton F."/>
            <person name="Prichula J."/>
            <person name="Schaufler K."/>
            <person name="Gaca A."/>
            <person name="Sgardioli B."/>
            <person name="Wagenaar J."/>
            <person name="Strong T."/>
        </authorList>
    </citation>
    <scope>NUCLEOTIDE SEQUENCE [LARGE SCALE GENOMIC DNA]</scope>
    <source>
        <strain evidence="3 4">MJM16</strain>
    </source>
</reference>
<proteinExistence type="predicted"/>
<dbReference type="InterPro" id="IPR036390">
    <property type="entry name" value="WH_DNA-bd_sf"/>
</dbReference>
<evidence type="ECO:0000256" key="1">
    <source>
        <dbReference type="ARBA" id="ARBA00023125"/>
    </source>
</evidence>
<sequence>MIWQFIMRKKNQRQLQLIALLREERYTVGELAKHIKTSPRTVLRHLDELQQKGYVSKGKYWQIDQQYETKYSELYRGLLMADPRFQLFRQYLWGHASTEIEYNKFKELNQHLLCLNLSANRRTGNLLGEQGLIFLLQLRYLRDFYYFEEHEIYQQIDYYYRNYPGVPINKALFPDESVIESFIEEFGIESKFAEFFFFDHMRYHFQLFTDFYHCHRNYQTDLYLEVQQATQIIKEVLAFESEVLKNTFTVKLFDLFFGIHQGLPLIIFNLKWEQGAVAETYYRLGKELKRQIPMLTNCRVDELALALKNIVFTSYHVALTTTPNLASSFSIQERYEKIICSK</sequence>
<protein>
    <submittedName>
        <fullName evidence="3">Winged helix-turn-helix transcriptional regulator</fullName>
    </submittedName>
</protein>
<dbReference type="CDD" id="cd00090">
    <property type="entry name" value="HTH_ARSR"/>
    <property type="match status" value="1"/>
</dbReference>
<feature type="domain" description="HTH arsR-type" evidence="2">
    <location>
        <begin position="12"/>
        <end position="57"/>
    </location>
</feature>
<gene>
    <name evidence="3" type="ORF">JZO85_01980</name>
</gene>
<dbReference type="InterPro" id="IPR036388">
    <property type="entry name" value="WH-like_DNA-bd_sf"/>
</dbReference>
<keyword evidence="4" id="KW-1185">Reference proteome</keyword>
<dbReference type="InterPro" id="IPR001845">
    <property type="entry name" value="HTH_ArsR_DNA-bd_dom"/>
</dbReference>
<dbReference type="SUPFAM" id="SSF46785">
    <property type="entry name" value="Winged helix' DNA-binding domain"/>
    <property type="match status" value="1"/>
</dbReference>
<evidence type="ECO:0000313" key="3">
    <source>
        <dbReference type="EMBL" id="MBO0451018.1"/>
    </source>
</evidence>